<reference evidence="1 2" key="1">
    <citation type="submission" date="2021-06" db="EMBL/GenBank/DDBJ databases">
        <title>Caerostris extrusa draft genome.</title>
        <authorList>
            <person name="Kono N."/>
            <person name="Arakawa K."/>
        </authorList>
    </citation>
    <scope>NUCLEOTIDE SEQUENCE [LARGE SCALE GENOMIC DNA]</scope>
</reference>
<dbReference type="Proteomes" id="UP001054945">
    <property type="component" value="Unassembled WGS sequence"/>
</dbReference>
<protein>
    <submittedName>
        <fullName evidence="1">Uncharacterized protein</fullName>
    </submittedName>
</protein>
<evidence type="ECO:0000313" key="2">
    <source>
        <dbReference type="Proteomes" id="UP001054945"/>
    </source>
</evidence>
<proteinExistence type="predicted"/>
<accession>A0AAV4V3E1</accession>
<keyword evidence="2" id="KW-1185">Reference proteome</keyword>
<sequence>MYRKHVLEKEMRDLPSRVLKWDSIVCHVSRNDNIATQSIKMCQTQSLEKDMTGLPSNIFKCYSIECHDARLGQHCL</sequence>
<comment type="caution">
    <text evidence="1">The sequence shown here is derived from an EMBL/GenBank/DDBJ whole genome shotgun (WGS) entry which is preliminary data.</text>
</comment>
<organism evidence="1 2">
    <name type="scientific">Caerostris extrusa</name>
    <name type="common">Bark spider</name>
    <name type="synonym">Caerostris bankana</name>
    <dbReference type="NCBI Taxonomy" id="172846"/>
    <lineage>
        <taxon>Eukaryota</taxon>
        <taxon>Metazoa</taxon>
        <taxon>Ecdysozoa</taxon>
        <taxon>Arthropoda</taxon>
        <taxon>Chelicerata</taxon>
        <taxon>Arachnida</taxon>
        <taxon>Araneae</taxon>
        <taxon>Araneomorphae</taxon>
        <taxon>Entelegynae</taxon>
        <taxon>Araneoidea</taxon>
        <taxon>Araneidae</taxon>
        <taxon>Caerostris</taxon>
    </lineage>
</organism>
<name>A0AAV4V3E1_CAEEX</name>
<dbReference type="EMBL" id="BPLR01013923">
    <property type="protein sequence ID" value="GIY64776.1"/>
    <property type="molecule type" value="Genomic_DNA"/>
</dbReference>
<gene>
    <name evidence="1" type="ORF">CEXT_568231</name>
</gene>
<evidence type="ECO:0000313" key="1">
    <source>
        <dbReference type="EMBL" id="GIY64776.1"/>
    </source>
</evidence>
<dbReference type="AlphaFoldDB" id="A0AAV4V3E1"/>